<dbReference type="SUPFAM" id="SSF53850">
    <property type="entry name" value="Periplasmic binding protein-like II"/>
    <property type="match status" value="1"/>
</dbReference>
<dbReference type="InterPro" id="IPR018198">
    <property type="entry name" value="ATP_PRibTrfase_CS"/>
</dbReference>
<comment type="function">
    <text evidence="10">Catalyzes the condensation of ATP and 5-phosphoribose 1-diphosphate to form N'-(5'-phosphoribosyl)-ATP (PR-ATP). Has a crucial role in the pathway because the rate of histidine biosynthesis seems to be controlled primarily by regulation of HisG enzymatic activity.</text>
</comment>
<evidence type="ECO:0000256" key="6">
    <source>
        <dbReference type="ARBA" id="ARBA00022605"/>
    </source>
</evidence>
<comment type="pathway">
    <text evidence="2">Amino-acid biosynthesis; L-histidine biosynthesis; L-histidine from 5-phospho-alpha-D-ribose 1-diphosphate: step 1/9.</text>
</comment>
<evidence type="ECO:0000256" key="8">
    <source>
        <dbReference type="ARBA" id="ARBA00022679"/>
    </source>
</evidence>
<dbReference type="PROSITE" id="PS01316">
    <property type="entry name" value="ATP_P_PHORIBOSYLTR"/>
    <property type="match status" value="1"/>
</dbReference>
<dbReference type="EMBL" id="BBIO01000006">
    <property type="protein sequence ID" value="GAK44918.1"/>
    <property type="molecule type" value="Genomic_DNA"/>
</dbReference>
<evidence type="ECO:0000256" key="1">
    <source>
        <dbReference type="ARBA" id="ARBA00000915"/>
    </source>
</evidence>
<accession>A0A081BA50</accession>
<evidence type="ECO:0000256" key="10">
    <source>
        <dbReference type="ARBA" id="ARBA00024861"/>
    </source>
</evidence>
<dbReference type="AlphaFoldDB" id="A0A081BA50"/>
<protein>
    <recommendedName>
        <fullName evidence="5 11">ATP phosphoribosyltransferase</fullName>
        <ecNumber evidence="4 11">2.4.2.17</ecNumber>
    </recommendedName>
</protein>
<dbReference type="GO" id="GO:0000105">
    <property type="term" value="P:L-histidine biosynthetic process"/>
    <property type="evidence" value="ECO:0007669"/>
    <property type="project" value="UniProtKB-UniRule"/>
</dbReference>
<evidence type="ECO:0000256" key="9">
    <source>
        <dbReference type="ARBA" id="ARBA00023102"/>
    </source>
</evidence>
<evidence type="ECO:0000256" key="7">
    <source>
        <dbReference type="ARBA" id="ARBA00022676"/>
    </source>
</evidence>
<dbReference type="InterPro" id="IPR013820">
    <property type="entry name" value="ATP_PRibTrfase_cat"/>
</dbReference>
<dbReference type="eggNOG" id="COG0040">
    <property type="taxonomic scope" value="Bacteria"/>
</dbReference>
<gene>
    <name evidence="13" type="ORF">M2A_1417</name>
</gene>
<proteinExistence type="inferred from homology"/>
<feature type="domain" description="ATP phosphoribosyltransferase catalytic" evidence="12">
    <location>
        <begin position="55"/>
        <end position="216"/>
    </location>
</feature>
<dbReference type="Pfam" id="PF01634">
    <property type="entry name" value="HisG"/>
    <property type="match status" value="1"/>
</dbReference>
<dbReference type="RefSeq" id="WP_045445059.1">
    <property type="nucleotide sequence ID" value="NZ_BBIO01000006.1"/>
</dbReference>
<evidence type="ECO:0000256" key="3">
    <source>
        <dbReference type="ARBA" id="ARBA00009489"/>
    </source>
</evidence>
<dbReference type="STRING" id="1333998.M2A_1417"/>
<dbReference type="GO" id="GO:0003879">
    <property type="term" value="F:ATP phosphoribosyltransferase activity"/>
    <property type="evidence" value="ECO:0007669"/>
    <property type="project" value="UniProtKB-UniRule"/>
</dbReference>
<keyword evidence="9" id="KW-0368">Histidine biosynthesis</keyword>
<dbReference type="Proteomes" id="UP000028702">
    <property type="component" value="Unassembled WGS sequence"/>
</dbReference>
<evidence type="ECO:0000259" key="12">
    <source>
        <dbReference type="Pfam" id="PF01634"/>
    </source>
</evidence>
<dbReference type="GO" id="GO:0005737">
    <property type="term" value="C:cytoplasm"/>
    <property type="evidence" value="ECO:0007669"/>
    <property type="project" value="InterPro"/>
</dbReference>
<keyword evidence="14" id="KW-1185">Reference proteome</keyword>
<dbReference type="InterPro" id="IPR001348">
    <property type="entry name" value="ATP_PRibTrfase_HisG"/>
</dbReference>
<dbReference type="EC" id="2.4.2.17" evidence="4 11"/>
<sequence>MSEKLIIGLPSKGRLQENANAFFASAGLKVKQKDGRGYTGVLKGVGNVDIAFLSASEIAGNLESGAIHFGVTGEDLIREKIVNPEEKVELLLPLGFGHADVVVAVPQSWIDVRAMADLDDVARGFHIRHKRRLRVATKYLNLTRLFFAEHGISDYRIVESLGATEGAPAAGSAEAIVDITSTGATLAANNLKVLDDGVMLKSQANLVASLTATWCDTALQAATHVLDMITARTEAQRMKEIRFAAPALDQTLVDELLARFDVRVPQEARAALPGSGELAAYCPSAKLYDAVSYLRENGITTVTARDVDYLFEPENALLARLKARLGN</sequence>
<comment type="caution">
    <text evidence="13">The sequence shown here is derived from an EMBL/GenBank/DDBJ whole genome shotgun (WGS) entry which is preliminary data.</text>
</comment>
<evidence type="ECO:0000313" key="14">
    <source>
        <dbReference type="Proteomes" id="UP000028702"/>
    </source>
</evidence>
<comment type="catalytic activity">
    <reaction evidence="1">
        <text>1-(5-phospho-beta-D-ribosyl)-ATP + diphosphate = 5-phospho-alpha-D-ribose 1-diphosphate + ATP</text>
        <dbReference type="Rhea" id="RHEA:18473"/>
        <dbReference type="ChEBI" id="CHEBI:30616"/>
        <dbReference type="ChEBI" id="CHEBI:33019"/>
        <dbReference type="ChEBI" id="CHEBI:58017"/>
        <dbReference type="ChEBI" id="CHEBI:73183"/>
        <dbReference type="EC" id="2.4.2.17"/>
    </reaction>
</comment>
<dbReference type="Gene3D" id="3.40.190.10">
    <property type="entry name" value="Periplasmic binding protein-like II"/>
    <property type="match status" value="2"/>
</dbReference>
<evidence type="ECO:0000256" key="4">
    <source>
        <dbReference type="ARBA" id="ARBA00011946"/>
    </source>
</evidence>
<dbReference type="CDD" id="cd13593">
    <property type="entry name" value="PBP2_HisGL3"/>
    <property type="match status" value="1"/>
</dbReference>
<keyword evidence="6" id="KW-0028">Amino-acid biosynthesis</keyword>
<dbReference type="NCBIfam" id="TIGR00070">
    <property type="entry name" value="hisG"/>
    <property type="match status" value="1"/>
</dbReference>
<comment type="similarity">
    <text evidence="3">Belongs to the ATP phosphoribosyltransferase family. Short subfamily.</text>
</comment>
<evidence type="ECO:0000313" key="13">
    <source>
        <dbReference type="EMBL" id="GAK44918.1"/>
    </source>
</evidence>
<keyword evidence="8 13" id="KW-0808">Transferase</keyword>
<dbReference type="UniPathway" id="UPA00031">
    <property type="reaction ID" value="UER00006"/>
</dbReference>
<evidence type="ECO:0000256" key="5">
    <source>
        <dbReference type="ARBA" id="ARBA00020998"/>
    </source>
</evidence>
<reference evidence="13 14" key="1">
    <citation type="submission" date="2014-07" db="EMBL/GenBank/DDBJ databases">
        <title>Tepidicaulis marinum gen. nov., sp. nov., a novel marine bacterium denitrifying nitrate to nitrous oxide strictly under microaerobic conditions.</title>
        <authorList>
            <person name="Takeuchi M."/>
            <person name="Yamagishi T."/>
            <person name="Kamagata Y."/>
            <person name="Oshima K."/>
            <person name="Hattori M."/>
            <person name="Katayama T."/>
            <person name="Hanada S."/>
            <person name="Tamaki H."/>
            <person name="Marumo K."/>
            <person name="Maeda H."/>
            <person name="Nedachi M."/>
            <person name="Iwasaki W."/>
            <person name="Suwa Y."/>
            <person name="Sakata S."/>
        </authorList>
    </citation>
    <scope>NUCLEOTIDE SEQUENCE [LARGE SCALE GENOMIC DNA]</scope>
    <source>
        <strain evidence="13 14">MA2</strain>
    </source>
</reference>
<evidence type="ECO:0000256" key="11">
    <source>
        <dbReference type="NCBIfam" id="TIGR00070"/>
    </source>
</evidence>
<dbReference type="PANTHER" id="PTHR21403:SF8">
    <property type="entry name" value="ATP PHOSPHORIBOSYLTRANSFERASE"/>
    <property type="match status" value="1"/>
</dbReference>
<name>A0A081BA50_9HYPH</name>
<organism evidence="13 14">
    <name type="scientific">Tepidicaulis marinus</name>
    <dbReference type="NCBI Taxonomy" id="1333998"/>
    <lineage>
        <taxon>Bacteria</taxon>
        <taxon>Pseudomonadati</taxon>
        <taxon>Pseudomonadota</taxon>
        <taxon>Alphaproteobacteria</taxon>
        <taxon>Hyphomicrobiales</taxon>
        <taxon>Parvibaculaceae</taxon>
        <taxon>Tepidicaulis</taxon>
    </lineage>
</organism>
<dbReference type="PANTHER" id="PTHR21403">
    <property type="entry name" value="ATP PHOSPHORIBOSYLTRANSFERASE ATP-PRTASE"/>
    <property type="match status" value="1"/>
</dbReference>
<keyword evidence="7 13" id="KW-0328">Glycosyltransferase</keyword>
<evidence type="ECO:0000256" key="2">
    <source>
        <dbReference type="ARBA" id="ARBA00004667"/>
    </source>
</evidence>